<keyword evidence="5 6" id="KW-0378">Hydrolase</keyword>
<evidence type="ECO:0000256" key="5">
    <source>
        <dbReference type="ARBA" id="ARBA00022801"/>
    </source>
</evidence>
<dbReference type="InterPro" id="IPR000223">
    <property type="entry name" value="Pept_S26A_signal_pept_1"/>
</dbReference>
<evidence type="ECO:0000256" key="2">
    <source>
        <dbReference type="ARBA" id="ARBA00004401"/>
    </source>
</evidence>
<evidence type="ECO:0000313" key="9">
    <source>
        <dbReference type="Proteomes" id="UP000408482"/>
    </source>
</evidence>
<dbReference type="GO" id="GO:0005886">
    <property type="term" value="C:plasma membrane"/>
    <property type="evidence" value="ECO:0007669"/>
    <property type="project" value="UniProtKB-SubCell"/>
</dbReference>
<evidence type="ECO:0000256" key="1">
    <source>
        <dbReference type="ARBA" id="ARBA00000677"/>
    </source>
</evidence>
<organism evidence="8 9">
    <name type="scientific">Blautia luti</name>
    <dbReference type="NCBI Taxonomy" id="89014"/>
    <lineage>
        <taxon>Bacteria</taxon>
        <taxon>Bacillati</taxon>
        <taxon>Bacillota</taxon>
        <taxon>Clostridia</taxon>
        <taxon>Lachnospirales</taxon>
        <taxon>Lachnospiraceae</taxon>
        <taxon>Blautia</taxon>
    </lineage>
</organism>
<keyword evidence="6" id="KW-1133">Transmembrane helix</keyword>
<evidence type="ECO:0000256" key="4">
    <source>
        <dbReference type="ARBA" id="ARBA00013208"/>
    </source>
</evidence>
<dbReference type="GO" id="GO:0009003">
    <property type="term" value="F:signal peptidase activity"/>
    <property type="evidence" value="ECO:0007669"/>
    <property type="project" value="UniProtKB-EC"/>
</dbReference>
<feature type="transmembrane region" description="Helical" evidence="6">
    <location>
        <begin position="33"/>
        <end position="55"/>
    </location>
</feature>
<evidence type="ECO:0000259" key="7">
    <source>
        <dbReference type="Pfam" id="PF10502"/>
    </source>
</evidence>
<comment type="subcellular location">
    <subcellularLocation>
        <location evidence="2">Cell membrane</location>
        <topology evidence="2">Single-pass type II membrane protein</topology>
    </subcellularLocation>
    <subcellularLocation>
        <location evidence="6">Membrane</location>
        <topology evidence="6">Single-pass type II membrane protein</topology>
    </subcellularLocation>
</comment>
<dbReference type="InterPro" id="IPR019533">
    <property type="entry name" value="Peptidase_S26"/>
</dbReference>
<comment type="similarity">
    <text evidence="3 6">Belongs to the peptidase S26 family.</text>
</comment>
<name>A0A564W7P1_9FIRM</name>
<reference evidence="8 9" key="1">
    <citation type="submission" date="2019-07" db="EMBL/GenBank/DDBJ databases">
        <authorList>
            <person name="Hibberd C M."/>
            <person name="Gehrig L. J."/>
            <person name="Chang H.-W."/>
            <person name="Venkatesh S."/>
        </authorList>
    </citation>
    <scope>NUCLEOTIDE SEQUENCE [LARGE SCALE GENOMIC DNA]</scope>
    <source>
        <strain evidence="8">Blautia_luti_SSTS_Bg7063</strain>
    </source>
</reference>
<accession>A0A564W7P1</accession>
<proteinExistence type="inferred from homology"/>
<dbReference type="PANTHER" id="PTHR43390">
    <property type="entry name" value="SIGNAL PEPTIDASE I"/>
    <property type="match status" value="1"/>
</dbReference>
<dbReference type="CDD" id="cd06530">
    <property type="entry name" value="S26_SPase_I"/>
    <property type="match status" value="1"/>
</dbReference>
<dbReference type="InterPro" id="IPR036286">
    <property type="entry name" value="LexA/Signal_pep-like_sf"/>
</dbReference>
<sequence>MGLNKKINIENLKENRAVSEAREKLRDDRTRGIVKWVFEIIVTLVFAVLVAISAFQTVTLQESAMEPTYSVNEKFFVNRALYKVSSPKRGDVIVFKTSASDSAALHIRRVIGLPGETVQVKDGKIYINGKVYEENGAYQDMTDGGLANSAITLESEEYFVLGDNRNNSEDSRFSDIGNISKKYIVGKVWFTVSPKNKIGFIK</sequence>
<dbReference type="AlphaFoldDB" id="A0A564W7P1"/>
<dbReference type="EMBL" id="CABHNW010000164">
    <property type="protein sequence ID" value="VUX40598.1"/>
    <property type="molecule type" value="Genomic_DNA"/>
</dbReference>
<keyword evidence="6" id="KW-0812">Transmembrane</keyword>
<gene>
    <name evidence="8" type="primary">sipT</name>
    <name evidence="8" type="ORF">RSSSTS7063_01206</name>
</gene>
<feature type="domain" description="Peptidase S26" evidence="7">
    <location>
        <begin position="34"/>
        <end position="191"/>
    </location>
</feature>
<dbReference type="InterPro" id="IPR019758">
    <property type="entry name" value="Pept_S26A_signal_pept_1_CS"/>
</dbReference>
<evidence type="ECO:0000313" key="8">
    <source>
        <dbReference type="EMBL" id="VUX40598.1"/>
    </source>
</evidence>
<evidence type="ECO:0000256" key="3">
    <source>
        <dbReference type="ARBA" id="ARBA00009370"/>
    </source>
</evidence>
<keyword evidence="6" id="KW-0472">Membrane</keyword>
<dbReference type="SUPFAM" id="SSF51306">
    <property type="entry name" value="LexA/Signal peptidase"/>
    <property type="match status" value="1"/>
</dbReference>
<dbReference type="PANTHER" id="PTHR43390:SF1">
    <property type="entry name" value="CHLOROPLAST PROCESSING PEPTIDASE"/>
    <property type="match status" value="1"/>
</dbReference>
<dbReference type="Pfam" id="PF10502">
    <property type="entry name" value="Peptidase_S26"/>
    <property type="match status" value="1"/>
</dbReference>
<keyword evidence="6" id="KW-0645">Protease</keyword>
<dbReference type="NCBIfam" id="TIGR02227">
    <property type="entry name" value="sigpep_I_bact"/>
    <property type="match status" value="1"/>
</dbReference>
<dbReference type="PRINTS" id="PR00727">
    <property type="entry name" value="LEADERPTASE"/>
</dbReference>
<dbReference type="GO" id="GO:0006465">
    <property type="term" value="P:signal peptide processing"/>
    <property type="evidence" value="ECO:0007669"/>
    <property type="project" value="InterPro"/>
</dbReference>
<dbReference type="EC" id="3.4.21.89" evidence="4 6"/>
<dbReference type="PROSITE" id="PS00761">
    <property type="entry name" value="SPASE_I_3"/>
    <property type="match status" value="1"/>
</dbReference>
<dbReference type="GO" id="GO:0004252">
    <property type="term" value="F:serine-type endopeptidase activity"/>
    <property type="evidence" value="ECO:0007669"/>
    <property type="project" value="InterPro"/>
</dbReference>
<evidence type="ECO:0000256" key="6">
    <source>
        <dbReference type="RuleBase" id="RU362042"/>
    </source>
</evidence>
<comment type="catalytic activity">
    <reaction evidence="1 6">
        <text>Cleavage of hydrophobic, N-terminal signal or leader sequences from secreted and periplasmic proteins.</text>
        <dbReference type="EC" id="3.4.21.89"/>
    </reaction>
</comment>
<keyword evidence="9" id="KW-1185">Reference proteome</keyword>
<dbReference type="RefSeq" id="WP_144095325.1">
    <property type="nucleotide sequence ID" value="NZ_CABHMX010000008.1"/>
</dbReference>
<dbReference type="Gene3D" id="2.10.109.10">
    <property type="entry name" value="Umud Fragment, subunit A"/>
    <property type="match status" value="1"/>
</dbReference>
<dbReference type="Proteomes" id="UP000408482">
    <property type="component" value="Unassembled WGS sequence"/>
</dbReference>
<protein>
    <recommendedName>
        <fullName evidence="4 6">Signal peptidase I</fullName>
        <ecNumber evidence="4 6">3.4.21.89</ecNumber>
    </recommendedName>
</protein>